<dbReference type="Proteomes" id="UP000201728">
    <property type="component" value="Chromosome"/>
</dbReference>
<dbReference type="RefSeq" id="WP_094091327.1">
    <property type="nucleotide sequence ID" value="NZ_CP016397.1"/>
</dbReference>
<keyword evidence="2" id="KW-1185">Reference proteome</keyword>
<reference evidence="2" key="1">
    <citation type="submission" date="2016-07" db="EMBL/GenBank/DDBJ databases">
        <authorList>
            <person name="Florea S."/>
            <person name="Webb J.S."/>
            <person name="Jaromczyk J."/>
            <person name="Schardl C.L."/>
        </authorList>
    </citation>
    <scope>NUCLEOTIDE SEQUENCE [LARGE SCALE GENOMIC DNA]</scope>
    <source>
        <strain evidence="2">CDC-D5610</strain>
    </source>
</reference>
<dbReference type="EMBL" id="CP016397">
    <property type="protein sequence ID" value="ASQ46473.1"/>
    <property type="molecule type" value="Genomic_DNA"/>
</dbReference>
<sequence>MFNQFHESLNDFLKIQGVNIIVRDKFLGAPDAEKENIIRLMLDQCNFDLIVKFACTTPEFHKVCLSPIFDQDWIKLWSTYGIIISKDPAKAFYDQRCSNKFGLFLGVYFYYRAVRIKEHLAESNSKSEQNYLLKAMHYDSVHACQQFAHYLFEKCQNDTPSKAIEDAFKKQLFPCIKKLIPNYGSYAYLMLAEAYLQYGIILQKQDQKLLANKAFHAAQEAAIQAKNSYVETDTAIFNASFGRGMAASNSLHLDNFENISTYISTMSQTLFYPEKCDFKH</sequence>
<dbReference type="KEGG" id="lcd:clem_09615"/>
<evidence type="ECO:0000313" key="2">
    <source>
        <dbReference type="Proteomes" id="UP000201728"/>
    </source>
</evidence>
<accession>A0A222P3Q8</accession>
<dbReference type="InterPro" id="IPR040808">
    <property type="entry name" value="DUF5630"/>
</dbReference>
<dbReference type="OrthoDB" id="5649854at2"/>
<name>A0A222P3Q8_9GAMM</name>
<organism evidence="1 2">
    <name type="scientific">Legionella clemsonensis</name>
    <dbReference type="NCBI Taxonomy" id="1867846"/>
    <lineage>
        <taxon>Bacteria</taxon>
        <taxon>Pseudomonadati</taxon>
        <taxon>Pseudomonadota</taxon>
        <taxon>Gammaproteobacteria</taxon>
        <taxon>Legionellales</taxon>
        <taxon>Legionellaceae</taxon>
        <taxon>Legionella</taxon>
    </lineage>
</organism>
<gene>
    <name evidence="1" type="ORF">clem_09615</name>
</gene>
<dbReference type="Pfam" id="PF18632">
    <property type="entry name" value="DUF5630"/>
    <property type="match status" value="1"/>
</dbReference>
<proteinExistence type="predicted"/>
<evidence type="ECO:0000313" key="1">
    <source>
        <dbReference type="EMBL" id="ASQ46473.1"/>
    </source>
</evidence>
<dbReference type="AlphaFoldDB" id="A0A222P3Q8"/>
<protein>
    <submittedName>
        <fullName evidence="1">Uncharacterized protein</fullName>
    </submittedName>
</protein>